<dbReference type="InterPro" id="IPR027417">
    <property type="entry name" value="P-loop_NTPase"/>
</dbReference>
<dbReference type="InterPro" id="IPR008995">
    <property type="entry name" value="Mo/tungstate-bd_C_term_dom"/>
</dbReference>
<dbReference type="PANTHER" id="PTHR43875:SF1">
    <property type="entry name" value="OSMOPROTECTIVE COMPOUNDS UPTAKE ATP-BINDING PROTEIN GGTA"/>
    <property type="match status" value="1"/>
</dbReference>
<dbReference type="PANTHER" id="PTHR43875">
    <property type="entry name" value="MALTODEXTRIN IMPORT ATP-BINDING PROTEIN MSMX"/>
    <property type="match status" value="1"/>
</dbReference>
<dbReference type="InterPro" id="IPR047641">
    <property type="entry name" value="ABC_transpr_MalK/UgpC-like"/>
</dbReference>
<dbReference type="GO" id="GO:0016887">
    <property type="term" value="F:ATP hydrolysis activity"/>
    <property type="evidence" value="ECO:0007669"/>
    <property type="project" value="InterPro"/>
</dbReference>
<dbReference type="InterPro" id="IPR003439">
    <property type="entry name" value="ABC_transporter-like_ATP-bd"/>
</dbReference>
<dbReference type="GO" id="GO:0022857">
    <property type="term" value="F:transmembrane transporter activity"/>
    <property type="evidence" value="ECO:0007669"/>
    <property type="project" value="InterPro"/>
</dbReference>
<name>C4XER3_MYCFP</name>
<protein>
    <recommendedName>
        <fullName evidence="5">ABC transporter domain-containing protein</fullName>
    </recommendedName>
</protein>
<dbReference type="SUPFAM" id="SSF50331">
    <property type="entry name" value="MOP-like"/>
    <property type="match status" value="1"/>
</dbReference>
<evidence type="ECO:0000313" key="6">
    <source>
        <dbReference type="EMBL" id="BAH69635.1"/>
    </source>
</evidence>
<gene>
    <name evidence="6" type="ordered locus">MBIO_0370</name>
</gene>
<keyword evidence="7" id="KW-1185">Reference proteome</keyword>
<dbReference type="InterPro" id="IPR013611">
    <property type="entry name" value="Transp-assoc_OB_typ2"/>
</dbReference>
<sequence length="703" mass="82228">MKGKNMIFINRLINLFKKKTTKFNKEDETEFLRLKQEIESKKNIDRNSAIELKNVFIDFGETLAVDDVSFKIPEGSLVTLLGPSGSGKTTTLNAISGLLTITSGKVFFRGRDVTRLTPQQRKLGFVFQNYALYPHMSVYDNIAFPLKNDADWQNKVLDRKTEAIINIRNIYLKSLGASDLEIKQINEAWKIYKSIYRETQSELANYRVELREKFDKAFTDYKMSKVHYTADLSLASKLALKSFESLKKSKHDQLNAINEEYNLLKNNNRLKAEEEYKQSKFLTDFDKNLLKRSKPKSIEEVQEELDKTQKLIEQVVLENRSEFSHETQRQLVKTENQLMKNNIYYKYYMNLKKAIVKYEPLIDKYKKTYKEVKKEYKNSVRNNSKLKRLVRNEKIMKMYALVNFEKIQNEIYQKYNLKQIIDEDHKLKNANLTDEDRNQIVEYSKDIISLKKAIHREVLEVAERVEILPILQKKPTRLSGGQQQRVAIARAIVKKPQILLMDEPLSNLDAKLRISTRQWIRDIQQKLGITTVFVTHDQEEAMSISDIVICMSMSKVQQIGSPMELYNKPRNKFVARFLGMPEMGMFDSKYKDGKLTVLGVEIPGIKLNDVDFKDLSVGVRAEDFEIKNRKQDAQFSGVVKAAENFGKESKLIVTLENGENINFLVDNDYNYKAKDEIYFNIPKHRLHIFDKLTEERIEYEIKK</sequence>
<dbReference type="InterPro" id="IPR003593">
    <property type="entry name" value="AAA+_ATPase"/>
</dbReference>
<dbReference type="eggNOG" id="COG3842">
    <property type="taxonomic scope" value="Bacteria"/>
</dbReference>
<evidence type="ECO:0000256" key="3">
    <source>
        <dbReference type="ARBA" id="ARBA00022840"/>
    </source>
</evidence>
<evidence type="ECO:0000256" key="4">
    <source>
        <dbReference type="SAM" id="Coils"/>
    </source>
</evidence>
<dbReference type="Proteomes" id="UP000006810">
    <property type="component" value="Chromosome"/>
</dbReference>
<dbReference type="AlphaFoldDB" id="C4XER3"/>
<organism evidence="6 7">
    <name type="scientific">Mycoplasmopsis fermentans (strain ATCC 19989 / NBRC 14854 / NCTC 10117 / PG18)</name>
    <name type="common">Mycoplasma fermentans</name>
    <dbReference type="NCBI Taxonomy" id="496833"/>
    <lineage>
        <taxon>Bacteria</taxon>
        <taxon>Bacillati</taxon>
        <taxon>Mycoplasmatota</taxon>
        <taxon>Mycoplasmoidales</taxon>
        <taxon>Metamycoplasmataceae</taxon>
        <taxon>Mycoplasmopsis</taxon>
    </lineage>
</organism>
<feature type="coiled-coil region" evidence="4">
    <location>
        <begin position="247"/>
        <end position="274"/>
    </location>
</feature>
<dbReference type="Pfam" id="PF00005">
    <property type="entry name" value="ABC_tran"/>
    <property type="match status" value="2"/>
</dbReference>
<dbReference type="Gene3D" id="2.40.50.140">
    <property type="entry name" value="Nucleic acid-binding proteins"/>
    <property type="match status" value="1"/>
</dbReference>
<evidence type="ECO:0000259" key="5">
    <source>
        <dbReference type="PROSITE" id="PS50893"/>
    </source>
</evidence>
<dbReference type="Pfam" id="PF08402">
    <property type="entry name" value="TOBE_2"/>
    <property type="match status" value="1"/>
</dbReference>
<evidence type="ECO:0000256" key="1">
    <source>
        <dbReference type="ARBA" id="ARBA00022448"/>
    </source>
</evidence>
<dbReference type="Gene3D" id="2.40.50.100">
    <property type="match status" value="1"/>
</dbReference>
<feature type="domain" description="ABC transporter" evidence="5">
    <location>
        <begin position="50"/>
        <end position="578"/>
    </location>
</feature>
<dbReference type="KEGG" id="mfp:MBIO_0370"/>
<keyword evidence="1" id="KW-0813">Transport</keyword>
<keyword evidence="4" id="KW-0175">Coiled coil</keyword>
<dbReference type="PATRIC" id="fig|496833.3.peg.798"/>
<dbReference type="SMART" id="SM00382">
    <property type="entry name" value="AAA"/>
    <property type="match status" value="1"/>
</dbReference>
<dbReference type="PROSITE" id="PS50893">
    <property type="entry name" value="ABC_TRANSPORTER_2"/>
    <property type="match status" value="1"/>
</dbReference>
<keyword evidence="2" id="KW-0547">Nucleotide-binding</keyword>
<dbReference type="SUPFAM" id="SSF52540">
    <property type="entry name" value="P-loop containing nucleoside triphosphate hydrolases"/>
    <property type="match status" value="1"/>
</dbReference>
<dbReference type="InterPro" id="IPR012340">
    <property type="entry name" value="NA-bd_OB-fold"/>
</dbReference>
<evidence type="ECO:0000313" key="7">
    <source>
        <dbReference type="Proteomes" id="UP000006810"/>
    </source>
</evidence>
<feature type="coiled-coil region" evidence="4">
    <location>
        <begin position="362"/>
        <end position="389"/>
    </location>
</feature>
<dbReference type="EMBL" id="AP009608">
    <property type="protein sequence ID" value="BAH69635.1"/>
    <property type="molecule type" value="Genomic_DNA"/>
</dbReference>
<evidence type="ECO:0000256" key="2">
    <source>
        <dbReference type="ARBA" id="ARBA00022741"/>
    </source>
</evidence>
<dbReference type="HOGENOM" id="CLU_000604_72_1_14"/>
<dbReference type="GO" id="GO:0005524">
    <property type="term" value="F:ATP binding"/>
    <property type="evidence" value="ECO:0007669"/>
    <property type="project" value="UniProtKB-KW"/>
</dbReference>
<keyword evidence="3" id="KW-0067">ATP-binding</keyword>
<proteinExistence type="predicted"/>
<dbReference type="GO" id="GO:0055052">
    <property type="term" value="C:ATP-binding cassette (ABC) transporter complex, substrate-binding subunit-containing"/>
    <property type="evidence" value="ECO:0007669"/>
    <property type="project" value="TreeGrafter"/>
</dbReference>
<reference evidence="6 7" key="1">
    <citation type="journal article" date="2009" name="Curr. Microbiol.">
        <title>Molecular cloning and expression of a novel cholinephosphotransferase involved in glycoglycerophospholipid biosynthesis of Mycoplasma fermentans.</title>
        <authorList>
            <person name="Ishida N."/>
            <person name="Irikura D."/>
            <person name="Matsuda K."/>
            <person name="Sato S."/>
            <person name="Asano K."/>
        </authorList>
    </citation>
    <scope>NUCLEOTIDE SEQUENCE [LARGE SCALE GENOMIC DNA]</scope>
    <source>
        <strain evidence="7">ATCC 19989 / NBRC 14854 / NCTC 10117 / PG18</strain>
    </source>
</reference>
<dbReference type="Gene3D" id="3.40.50.300">
    <property type="entry name" value="P-loop containing nucleotide triphosphate hydrolases"/>
    <property type="match status" value="2"/>
</dbReference>
<accession>C4XER3</accession>
<dbReference type="PROSITE" id="PS00211">
    <property type="entry name" value="ABC_TRANSPORTER_1"/>
    <property type="match status" value="1"/>
</dbReference>
<dbReference type="InterPro" id="IPR017871">
    <property type="entry name" value="ABC_transporter-like_CS"/>
</dbReference>